<proteinExistence type="inferred from homology"/>
<dbReference type="SUPFAM" id="SSF88697">
    <property type="entry name" value="PUA domain-like"/>
    <property type="match status" value="1"/>
</dbReference>
<organism evidence="13 14">
    <name type="scientific">Marinilabilia rubra</name>
    <dbReference type="NCBI Taxonomy" id="2162893"/>
    <lineage>
        <taxon>Bacteria</taxon>
        <taxon>Pseudomonadati</taxon>
        <taxon>Bacteroidota</taxon>
        <taxon>Bacteroidia</taxon>
        <taxon>Marinilabiliales</taxon>
        <taxon>Marinilabiliaceae</taxon>
        <taxon>Marinilabilia</taxon>
    </lineage>
</organism>
<dbReference type="RefSeq" id="WP_109266215.1">
    <property type="nucleotide sequence ID" value="NZ_QEWP01000030.1"/>
</dbReference>
<dbReference type="GO" id="GO:0005737">
    <property type="term" value="C:cytoplasm"/>
    <property type="evidence" value="ECO:0007669"/>
    <property type="project" value="UniProtKB-SubCell"/>
</dbReference>
<dbReference type="AlphaFoldDB" id="A0A2U2B3J1"/>
<keyword evidence="5 10" id="KW-0489">Methyltransferase</keyword>
<dbReference type="PIRSF" id="PIRSF015601">
    <property type="entry name" value="MTase_slr0722"/>
    <property type="match status" value="1"/>
</dbReference>
<comment type="catalytic activity">
    <reaction evidence="9 10">
        <text>uridine(1498) in 16S rRNA + S-adenosyl-L-methionine = N(3)-methyluridine(1498) in 16S rRNA + S-adenosyl-L-homocysteine + H(+)</text>
        <dbReference type="Rhea" id="RHEA:42920"/>
        <dbReference type="Rhea" id="RHEA-COMP:10283"/>
        <dbReference type="Rhea" id="RHEA-COMP:10284"/>
        <dbReference type="ChEBI" id="CHEBI:15378"/>
        <dbReference type="ChEBI" id="CHEBI:57856"/>
        <dbReference type="ChEBI" id="CHEBI:59789"/>
        <dbReference type="ChEBI" id="CHEBI:65315"/>
        <dbReference type="ChEBI" id="CHEBI:74502"/>
        <dbReference type="EC" id="2.1.1.193"/>
    </reaction>
</comment>
<dbReference type="InterPro" id="IPR046887">
    <property type="entry name" value="RsmE_PUA-like"/>
</dbReference>
<dbReference type="EMBL" id="QEWP01000030">
    <property type="protein sequence ID" value="PWD97633.1"/>
    <property type="molecule type" value="Genomic_DNA"/>
</dbReference>
<dbReference type="InterPro" id="IPR029026">
    <property type="entry name" value="tRNA_m1G_MTases_N"/>
</dbReference>
<dbReference type="Gene3D" id="2.40.240.20">
    <property type="entry name" value="Hypothetical PUA domain-like, domain 1"/>
    <property type="match status" value="1"/>
</dbReference>
<dbReference type="SUPFAM" id="SSF75217">
    <property type="entry name" value="alpha/beta knot"/>
    <property type="match status" value="1"/>
</dbReference>
<dbReference type="Pfam" id="PF20260">
    <property type="entry name" value="PUA_4"/>
    <property type="match status" value="1"/>
</dbReference>
<evidence type="ECO:0000313" key="13">
    <source>
        <dbReference type="EMBL" id="PWD97633.1"/>
    </source>
</evidence>
<reference evidence="13 14" key="1">
    <citation type="submission" date="2018-05" db="EMBL/GenBank/DDBJ databases">
        <title>Marinilabilia rubrum sp. nov., isolated from saltern sediment.</title>
        <authorList>
            <person name="Zhang R."/>
        </authorList>
    </citation>
    <scope>NUCLEOTIDE SEQUENCE [LARGE SCALE GENOMIC DNA]</scope>
    <source>
        <strain evidence="13 14">WTE16</strain>
    </source>
</reference>
<evidence type="ECO:0000256" key="1">
    <source>
        <dbReference type="ARBA" id="ARBA00004496"/>
    </source>
</evidence>
<evidence type="ECO:0000256" key="6">
    <source>
        <dbReference type="ARBA" id="ARBA00022679"/>
    </source>
</evidence>
<keyword evidence="7 10" id="KW-0949">S-adenosyl-L-methionine</keyword>
<dbReference type="Gene3D" id="3.40.1280.10">
    <property type="match status" value="1"/>
</dbReference>
<evidence type="ECO:0000259" key="12">
    <source>
        <dbReference type="Pfam" id="PF20260"/>
    </source>
</evidence>
<dbReference type="CDD" id="cd18084">
    <property type="entry name" value="RsmE-like"/>
    <property type="match status" value="1"/>
</dbReference>
<evidence type="ECO:0000256" key="8">
    <source>
        <dbReference type="ARBA" id="ARBA00025699"/>
    </source>
</evidence>
<evidence type="ECO:0000313" key="14">
    <source>
        <dbReference type="Proteomes" id="UP000244956"/>
    </source>
</evidence>
<evidence type="ECO:0000256" key="5">
    <source>
        <dbReference type="ARBA" id="ARBA00022603"/>
    </source>
</evidence>
<evidence type="ECO:0000256" key="7">
    <source>
        <dbReference type="ARBA" id="ARBA00022691"/>
    </source>
</evidence>
<keyword evidence="14" id="KW-1185">Reference proteome</keyword>
<dbReference type="InterPro" id="IPR046886">
    <property type="entry name" value="RsmE_MTase_dom"/>
</dbReference>
<sequence length="239" mass="27269">MQIFYDPDISTNGGFLNEEEAKHCVKVLRHKPGDKIFVIDGKGSRFHCEIAETSSKTCRLTILDTEKAPAVEGKCHIAIAPTKSNDRFEWFLEKSTEIGIDKITPLLCKQSERKRIKIPRLERVLTAATKQSLRLWKPDITELTDIKDFLNSDHQEKYKFIAHCEGKDRKELFNELQKRDNHEDVLILIGPEGDFTKEEIETALSKGFQPVSLGKNRLRTETAGIAACMAIQLTSSYYK</sequence>
<evidence type="ECO:0000259" key="11">
    <source>
        <dbReference type="Pfam" id="PF04452"/>
    </source>
</evidence>
<keyword evidence="6 10" id="KW-0808">Transferase</keyword>
<name>A0A2U2B3J1_9BACT</name>
<keyword evidence="3 10" id="KW-0963">Cytoplasm</keyword>
<dbReference type="GO" id="GO:0070475">
    <property type="term" value="P:rRNA base methylation"/>
    <property type="evidence" value="ECO:0007669"/>
    <property type="project" value="TreeGrafter"/>
</dbReference>
<dbReference type="InterPro" id="IPR015947">
    <property type="entry name" value="PUA-like_sf"/>
</dbReference>
<evidence type="ECO:0000256" key="3">
    <source>
        <dbReference type="ARBA" id="ARBA00022490"/>
    </source>
</evidence>
<gene>
    <name evidence="13" type="ORF">DDZ16_19800</name>
</gene>
<dbReference type="EC" id="2.1.1.193" evidence="10"/>
<dbReference type="NCBIfam" id="NF008702">
    <property type="entry name" value="PRK11713.6-1"/>
    <property type="match status" value="1"/>
</dbReference>
<protein>
    <recommendedName>
        <fullName evidence="10">Ribosomal RNA small subunit methyltransferase E</fullName>
        <ecNumber evidence="10">2.1.1.193</ecNumber>
    </recommendedName>
</protein>
<dbReference type="Proteomes" id="UP000244956">
    <property type="component" value="Unassembled WGS sequence"/>
</dbReference>
<dbReference type="InterPro" id="IPR029028">
    <property type="entry name" value="Alpha/beta_knot_MTases"/>
</dbReference>
<dbReference type="PANTHER" id="PTHR30027:SF3">
    <property type="entry name" value="16S RRNA (URACIL(1498)-N(3))-METHYLTRANSFERASE"/>
    <property type="match status" value="1"/>
</dbReference>
<comment type="caution">
    <text evidence="13">The sequence shown here is derived from an EMBL/GenBank/DDBJ whole genome shotgun (WGS) entry which is preliminary data.</text>
</comment>
<dbReference type="Pfam" id="PF04452">
    <property type="entry name" value="Methyltrans_RNA"/>
    <property type="match status" value="1"/>
</dbReference>
<feature type="domain" description="Ribosomal RNA small subunit methyltransferase E PUA-like" evidence="12">
    <location>
        <begin position="16"/>
        <end position="63"/>
    </location>
</feature>
<comment type="similarity">
    <text evidence="2 10">Belongs to the RNA methyltransferase RsmE family.</text>
</comment>
<keyword evidence="4 10" id="KW-0698">rRNA processing</keyword>
<dbReference type="NCBIfam" id="TIGR00046">
    <property type="entry name" value="RsmE family RNA methyltransferase"/>
    <property type="match status" value="1"/>
</dbReference>
<evidence type="ECO:0000256" key="9">
    <source>
        <dbReference type="ARBA" id="ARBA00047944"/>
    </source>
</evidence>
<comment type="subcellular location">
    <subcellularLocation>
        <location evidence="1 10">Cytoplasm</location>
    </subcellularLocation>
</comment>
<evidence type="ECO:0000256" key="4">
    <source>
        <dbReference type="ARBA" id="ARBA00022552"/>
    </source>
</evidence>
<comment type="function">
    <text evidence="8 10">Specifically methylates the N3 position of the uracil ring of uridine 1498 (m3U1498) in 16S rRNA. Acts on the fully assembled 30S ribosomal subunit.</text>
</comment>
<dbReference type="InterPro" id="IPR006700">
    <property type="entry name" value="RsmE"/>
</dbReference>
<accession>A0A2U2B3J1</accession>
<evidence type="ECO:0000256" key="10">
    <source>
        <dbReference type="PIRNR" id="PIRNR015601"/>
    </source>
</evidence>
<evidence type="ECO:0000256" key="2">
    <source>
        <dbReference type="ARBA" id="ARBA00005528"/>
    </source>
</evidence>
<dbReference type="PANTHER" id="PTHR30027">
    <property type="entry name" value="RIBOSOMAL RNA SMALL SUBUNIT METHYLTRANSFERASE E"/>
    <property type="match status" value="1"/>
</dbReference>
<feature type="domain" description="Ribosomal RNA small subunit methyltransferase E methyltransferase" evidence="11">
    <location>
        <begin position="74"/>
        <end position="232"/>
    </location>
</feature>
<dbReference type="GO" id="GO:0070042">
    <property type="term" value="F:rRNA (uridine-N3-)-methyltransferase activity"/>
    <property type="evidence" value="ECO:0007669"/>
    <property type="project" value="TreeGrafter"/>
</dbReference>
<dbReference type="OrthoDB" id="9815641at2"/>